<dbReference type="KEGG" id="cmv:CMUST_03205"/>
<dbReference type="GO" id="GO:0016491">
    <property type="term" value="F:oxidoreductase activity"/>
    <property type="evidence" value="ECO:0007669"/>
    <property type="project" value="InterPro"/>
</dbReference>
<organism evidence="2 3">
    <name type="scientific">Corynebacterium mustelae</name>
    <dbReference type="NCBI Taxonomy" id="571915"/>
    <lineage>
        <taxon>Bacteria</taxon>
        <taxon>Bacillati</taxon>
        <taxon>Actinomycetota</taxon>
        <taxon>Actinomycetes</taxon>
        <taxon>Mycobacteriales</taxon>
        <taxon>Corynebacteriaceae</taxon>
        <taxon>Corynebacterium</taxon>
    </lineage>
</organism>
<dbReference type="AlphaFoldDB" id="A0A0G3GWS0"/>
<dbReference type="InterPro" id="IPR029039">
    <property type="entry name" value="Flavoprotein-like_sf"/>
</dbReference>
<dbReference type="InterPro" id="IPR050712">
    <property type="entry name" value="NAD(P)H-dep_reductase"/>
</dbReference>
<accession>A0A0G3GWS0</accession>
<feature type="domain" description="NADPH-dependent FMN reductase-like" evidence="1">
    <location>
        <begin position="3"/>
        <end position="132"/>
    </location>
</feature>
<dbReference type="Proteomes" id="UP000035199">
    <property type="component" value="Chromosome"/>
</dbReference>
<dbReference type="EMBL" id="CP011542">
    <property type="protein sequence ID" value="AKK04985.1"/>
    <property type="molecule type" value="Genomic_DNA"/>
</dbReference>
<reference evidence="2 3" key="1">
    <citation type="journal article" date="2015" name="Genome Announc.">
        <title>Complete Genome Sequence of the Type Strain Corynebacterium mustelae DSM 45274, Isolated from Various Tissues of a Male Ferret with Lethal Sepsis.</title>
        <authorList>
            <person name="Ruckert C."/>
            <person name="Eimer J."/>
            <person name="Winkler A."/>
            <person name="Tauch A."/>
        </authorList>
    </citation>
    <scope>NUCLEOTIDE SEQUENCE [LARGE SCALE GENOMIC DNA]</scope>
    <source>
        <strain evidence="2 3">DSM 45274</strain>
    </source>
</reference>
<evidence type="ECO:0000313" key="3">
    <source>
        <dbReference type="Proteomes" id="UP000035199"/>
    </source>
</evidence>
<name>A0A0G3GWS0_9CORY</name>
<protein>
    <submittedName>
        <fullName evidence="2">Putative flavoprotein</fullName>
    </submittedName>
</protein>
<dbReference type="InterPro" id="IPR005025">
    <property type="entry name" value="FMN_Rdtase-like_dom"/>
</dbReference>
<evidence type="ECO:0000259" key="1">
    <source>
        <dbReference type="Pfam" id="PF03358"/>
    </source>
</evidence>
<dbReference type="RefSeq" id="WP_052844504.1">
    <property type="nucleotide sequence ID" value="NZ_CP011542.1"/>
</dbReference>
<proteinExistence type="predicted"/>
<dbReference type="OrthoDB" id="9812295at2"/>
<evidence type="ECO:0000313" key="2">
    <source>
        <dbReference type="EMBL" id="AKK04985.1"/>
    </source>
</evidence>
<dbReference type="GO" id="GO:0005829">
    <property type="term" value="C:cytosol"/>
    <property type="evidence" value="ECO:0007669"/>
    <property type="project" value="TreeGrafter"/>
</dbReference>
<sequence length="186" mass="20045">MSRIGVILGSTRPNRISPEIGQWAVQELSNGSELDYEIIDLKDLGLPVYDEPQSPRASNDYQNEHTKKWSALANSFDGFVLILPEYNGSIPGVLKNALDYLYQEWEGKPVAYVSYGFGSGANSAAAFEAIASYYGFKLVDKNAKLQLSGDTYGADGKLLDPAQIFGAQAADVKAIDAALKDALAAS</sequence>
<dbReference type="PANTHER" id="PTHR30543">
    <property type="entry name" value="CHROMATE REDUCTASE"/>
    <property type="match status" value="1"/>
</dbReference>
<dbReference type="Pfam" id="PF03358">
    <property type="entry name" value="FMN_red"/>
    <property type="match status" value="1"/>
</dbReference>
<dbReference type="GO" id="GO:0010181">
    <property type="term" value="F:FMN binding"/>
    <property type="evidence" value="ECO:0007669"/>
    <property type="project" value="TreeGrafter"/>
</dbReference>
<keyword evidence="3" id="KW-1185">Reference proteome</keyword>
<dbReference type="SUPFAM" id="SSF52218">
    <property type="entry name" value="Flavoproteins"/>
    <property type="match status" value="1"/>
</dbReference>
<dbReference type="STRING" id="571915.CMUST_03205"/>
<dbReference type="PANTHER" id="PTHR30543:SF21">
    <property type="entry name" value="NAD(P)H-DEPENDENT FMN REDUCTASE LOT6"/>
    <property type="match status" value="1"/>
</dbReference>
<gene>
    <name evidence="2" type="ORF">CMUST_03205</name>
</gene>
<reference evidence="3" key="2">
    <citation type="submission" date="2015-05" db="EMBL/GenBank/DDBJ databases">
        <title>Complete genome sequence of Corynebacterium mustelae DSM 45274, isolated from various tissues of a male ferret with lethal sepsis.</title>
        <authorList>
            <person name="Ruckert C."/>
            <person name="Albersmeier A."/>
            <person name="Winkler A."/>
            <person name="Tauch A."/>
        </authorList>
    </citation>
    <scope>NUCLEOTIDE SEQUENCE [LARGE SCALE GENOMIC DNA]</scope>
    <source>
        <strain evidence="3">DSM 45274</strain>
    </source>
</reference>
<dbReference type="Gene3D" id="3.40.50.360">
    <property type="match status" value="1"/>
</dbReference>
<dbReference type="PATRIC" id="fig|571915.4.peg.677"/>